<comment type="caution">
    <text evidence="4">The sequence shown here is derived from an EMBL/GenBank/DDBJ whole genome shotgun (WGS) entry which is preliminary data.</text>
</comment>
<evidence type="ECO:0000256" key="1">
    <source>
        <dbReference type="ARBA" id="ARBA00022450"/>
    </source>
</evidence>
<protein>
    <submittedName>
        <fullName evidence="4">Phosphopantetheine-binding protein</fullName>
    </submittedName>
</protein>
<name>A0ABW2L932_9BACT</name>
<dbReference type="Gene3D" id="1.10.1200.10">
    <property type="entry name" value="ACP-like"/>
    <property type="match status" value="1"/>
</dbReference>
<dbReference type="Proteomes" id="UP001596472">
    <property type="component" value="Unassembled WGS sequence"/>
</dbReference>
<evidence type="ECO:0000313" key="5">
    <source>
        <dbReference type="Proteomes" id="UP001596472"/>
    </source>
</evidence>
<dbReference type="RefSeq" id="WP_379714913.1">
    <property type="nucleotide sequence ID" value="NZ_JBHTBS010000011.1"/>
</dbReference>
<evidence type="ECO:0000256" key="2">
    <source>
        <dbReference type="ARBA" id="ARBA00022553"/>
    </source>
</evidence>
<dbReference type="SUPFAM" id="SSF47336">
    <property type="entry name" value="ACP-like"/>
    <property type="match status" value="1"/>
</dbReference>
<dbReference type="InterPro" id="IPR006162">
    <property type="entry name" value="Ppantetheine_attach_site"/>
</dbReference>
<keyword evidence="5" id="KW-1185">Reference proteome</keyword>
<proteinExistence type="predicted"/>
<sequence>MTAECDPDDVLKMLREEGILELADDCGVEVDLFEAGLDSMAVMQLIVIIEERYGVALGVADASREALGTPLNMAATINSKR</sequence>
<gene>
    <name evidence="4" type="ORF">ACFQY0_17145</name>
</gene>
<keyword evidence="1" id="KW-0596">Phosphopantetheine</keyword>
<dbReference type="InterPro" id="IPR036736">
    <property type="entry name" value="ACP-like_sf"/>
</dbReference>
<feature type="domain" description="Carrier" evidence="3">
    <location>
        <begin position="4"/>
        <end position="81"/>
    </location>
</feature>
<dbReference type="PROSITE" id="PS50075">
    <property type="entry name" value="CARRIER"/>
    <property type="match status" value="1"/>
</dbReference>
<dbReference type="InterPro" id="IPR009081">
    <property type="entry name" value="PP-bd_ACP"/>
</dbReference>
<keyword evidence="2" id="KW-0597">Phosphoprotein</keyword>
<dbReference type="PROSITE" id="PS00012">
    <property type="entry name" value="PHOSPHOPANTETHEINE"/>
    <property type="match status" value="1"/>
</dbReference>
<reference evidence="5" key="1">
    <citation type="journal article" date="2019" name="Int. J. Syst. Evol. Microbiol.">
        <title>The Global Catalogue of Microorganisms (GCM) 10K type strain sequencing project: providing services to taxonomists for standard genome sequencing and annotation.</title>
        <authorList>
            <consortium name="The Broad Institute Genomics Platform"/>
            <consortium name="The Broad Institute Genome Sequencing Center for Infectious Disease"/>
            <person name="Wu L."/>
            <person name="Ma J."/>
        </authorList>
    </citation>
    <scope>NUCLEOTIDE SEQUENCE [LARGE SCALE GENOMIC DNA]</scope>
    <source>
        <strain evidence="5">CGMCC 4.1467</strain>
    </source>
</reference>
<evidence type="ECO:0000259" key="3">
    <source>
        <dbReference type="PROSITE" id="PS50075"/>
    </source>
</evidence>
<organism evidence="4 5">
    <name type="scientific">Haloferula chungangensis</name>
    <dbReference type="NCBI Taxonomy" id="1048331"/>
    <lineage>
        <taxon>Bacteria</taxon>
        <taxon>Pseudomonadati</taxon>
        <taxon>Verrucomicrobiota</taxon>
        <taxon>Verrucomicrobiia</taxon>
        <taxon>Verrucomicrobiales</taxon>
        <taxon>Verrucomicrobiaceae</taxon>
        <taxon>Haloferula</taxon>
    </lineage>
</organism>
<evidence type="ECO:0000313" key="4">
    <source>
        <dbReference type="EMBL" id="MFC7338926.1"/>
    </source>
</evidence>
<dbReference type="EMBL" id="JBHTBS010000011">
    <property type="protein sequence ID" value="MFC7338926.1"/>
    <property type="molecule type" value="Genomic_DNA"/>
</dbReference>
<dbReference type="Pfam" id="PF00550">
    <property type="entry name" value="PP-binding"/>
    <property type="match status" value="1"/>
</dbReference>
<accession>A0ABW2L932</accession>